<gene>
    <name evidence="1" type="ORF">L249_4379</name>
</gene>
<proteinExistence type="predicted"/>
<keyword evidence="2" id="KW-1185">Reference proteome</keyword>
<dbReference type="AlphaFoldDB" id="A0A367L7G0"/>
<protein>
    <submittedName>
        <fullName evidence="1">Uncharacterized protein</fullName>
    </submittedName>
</protein>
<evidence type="ECO:0000313" key="2">
    <source>
        <dbReference type="Proteomes" id="UP000253664"/>
    </source>
</evidence>
<sequence>MAPKSIDAFKKRPFWRRQSETHRNEYQRGPNCKTCNNAIGRRGCVSDDPRLRVHLVEVAYATAQDTVRGLDGFLRLDLSGREPIAYTFWPYHWWDYTSHSNAAPLQI</sequence>
<reference evidence="1 2" key="1">
    <citation type="journal article" date="2015" name="BMC Genomics">
        <title>Insights from the genome of Ophiocordyceps polyrhachis-furcata to pathogenicity and host specificity in insect fungi.</title>
        <authorList>
            <person name="Wichadakul D."/>
            <person name="Kobmoo N."/>
            <person name="Ingsriswang S."/>
            <person name="Tangphatsornruang S."/>
            <person name="Chantasingh D."/>
            <person name="Luangsa-ard J.J."/>
            <person name="Eurwilaichitr L."/>
        </authorList>
    </citation>
    <scope>NUCLEOTIDE SEQUENCE [LARGE SCALE GENOMIC DNA]</scope>
    <source>
        <strain evidence="1 2">BCC 54312</strain>
    </source>
</reference>
<comment type="caution">
    <text evidence="1">The sequence shown here is derived from an EMBL/GenBank/DDBJ whole genome shotgun (WGS) entry which is preliminary data.</text>
</comment>
<name>A0A367L7G0_9HYPO</name>
<dbReference type="Proteomes" id="UP000253664">
    <property type="component" value="Unassembled WGS sequence"/>
</dbReference>
<organism evidence="1 2">
    <name type="scientific">Ophiocordyceps polyrhachis-furcata BCC 54312</name>
    <dbReference type="NCBI Taxonomy" id="1330021"/>
    <lineage>
        <taxon>Eukaryota</taxon>
        <taxon>Fungi</taxon>
        <taxon>Dikarya</taxon>
        <taxon>Ascomycota</taxon>
        <taxon>Pezizomycotina</taxon>
        <taxon>Sordariomycetes</taxon>
        <taxon>Hypocreomycetidae</taxon>
        <taxon>Hypocreales</taxon>
        <taxon>Ophiocordycipitaceae</taxon>
        <taxon>Ophiocordyceps</taxon>
    </lineage>
</organism>
<dbReference type="OrthoDB" id="5424209at2759"/>
<dbReference type="EMBL" id="LKCN02000012">
    <property type="protein sequence ID" value="RCI10350.1"/>
    <property type="molecule type" value="Genomic_DNA"/>
</dbReference>
<evidence type="ECO:0000313" key="1">
    <source>
        <dbReference type="EMBL" id="RCI10350.1"/>
    </source>
</evidence>
<accession>A0A367L7G0</accession>